<dbReference type="PANTHER" id="PTHR43031:SF17">
    <property type="entry name" value="SULFURTRANSFERASE YTWF-RELATED"/>
    <property type="match status" value="1"/>
</dbReference>
<proteinExistence type="predicted"/>
<sequence>MFLFGPKVDTISPEEAKQEIKKGAVMIDIRNEDAFKLGHINKAINIPIKNLPLKIGTLDKKKEYLVICYVGGSSKMAASMLKKAGFNVKNVSGGMQGWGSI</sequence>
<dbReference type="SMART" id="SM00450">
    <property type="entry name" value="RHOD"/>
    <property type="match status" value="1"/>
</dbReference>
<dbReference type="Gene3D" id="3.40.250.10">
    <property type="entry name" value="Rhodanese-like domain"/>
    <property type="match status" value="1"/>
</dbReference>
<keyword evidence="3" id="KW-1185">Reference proteome</keyword>
<organism evidence="2 3">
    <name type="scientific">Acetoanaerobium pronyense</name>
    <dbReference type="NCBI Taxonomy" id="1482736"/>
    <lineage>
        <taxon>Bacteria</taxon>
        <taxon>Bacillati</taxon>
        <taxon>Bacillota</taxon>
        <taxon>Clostridia</taxon>
        <taxon>Peptostreptococcales</taxon>
        <taxon>Filifactoraceae</taxon>
        <taxon>Acetoanaerobium</taxon>
    </lineage>
</organism>
<gene>
    <name evidence="2" type="ORF">J2Z35_002064</name>
</gene>
<dbReference type="PROSITE" id="PS50206">
    <property type="entry name" value="RHODANESE_3"/>
    <property type="match status" value="1"/>
</dbReference>
<dbReference type="EMBL" id="JAGGLI010000024">
    <property type="protein sequence ID" value="MBP2028263.1"/>
    <property type="molecule type" value="Genomic_DNA"/>
</dbReference>
<reference evidence="2 3" key="1">
    <citation type="submission" date="2021-03" db="EMBL/GenBank/DDBJ databases">
        <title>Genomic Encyclopedia of Type Strains, Phase IV (KMG-IV): sequencing the most valuable type-strain genomes for metagenomic binning, comparative biology and taxonomic classification.</title>
        <authorList>
            <person name="Goeker M."/>
        </authorList>
    </citation>
    <scope>NUCLEOTIDE SEQUENCE [LARGE SCALE GENOMIC DNA]</scope>
    <source>
        <strain evidence="2 3">DSM 27512</strain>
    </source>
</reference>
<dbReference type="InterPro" id="IPR036873">
    <property type="entry name" value="Rhodanese-like_dom_sf"/>
</dbReference>
<feature type="domain" description="Rhodanese" evidence="1">
    <location>
        <begin position="20"/>
        <end position="100"/>
    </location>
</feature>
<dbReference type="CDD" id="cd00158">
    <property type="entry name" value="RHOD"/>
    <property type="match status" value="1"/>
</dbReference>
<dbReference type="RefSeq" id="WP_209661317.1">
    <property type="nucleotide sequence ID" value="NZ_JAGGLI010000024.1"/>
</dbReference>
<evidence type="ECO:0000313" key="2">
    <source>
        <dbReference type="EMBL" id="MBP2028263.1"/>
    </source>
</evidence>
<accession>A0ABS4KKE2</accession>
<dbReference type="PANTHER" id="PTHR43031">
    <property type="entry name" value="FAD-DEPENDENT OXIDOREDUCTASE"/>
    <property type="match status" value="1"/>
</dbReference>
<evidence type="ECO:0000259" key="1">
    <source>
        <dbReference type="PROSITE" id="PS50206"/>
    </source>
</evidence>
<protein>
    <submittedName>
        <fullName evidence="2">Rhodanese-related sulfurtransferase</fullName>
    </submittedName>
</protein>
<comment type="caution">
    <text evidence="2">The sequence shown here is derived from an EMBL/GenBank/DDBJ whole genome shotgun (WGS) entry which is preliminary data.</text>
</comment>
<dbReference type="Proteomes" id="UP001314903">
    <property type="component" value="Unassembled WGS sequence"/>
</dbReference>
<name>A0ABS4KKE2_9FIRM</name>
<evidence type="ECO:0000313" key="3">
    <source>
        <dbReference type="Proteomes" id="UP001314903"/>
    </source>
</evidence>
<dbReference type="InterPro" id="IPR050229">
    <property type="entry name" value="GlpE_sulfurtransferase"/>
</dbReference>
<dbReference type="Pfam" id="PF00581">
    <property type="entry name" value="Rhodanese"/>
    <property type="match status" value="1"/>
</dbReference>
<dbReference type="SUPFAM" id="SSF52821">
    <property type="entry name" value="Rhodanese/Cell cycle control phosphatase"/>
    <property type="match status" value="1"/>
</dbReference>
<dbReference type="InterPro" id="IPR001763">
    <property type="entry name" value="Rhodanese-like_dom"/>
</dbReference>